<feature type="domain" description="HTH cro/C1-type" evidence="1">
    <location>
        <begin position="12"/>
        <end position="66"/>
    </location>
</feature>
<dbReference type="SUPFAM" id="SSF47413">
    <property type="entry name" value="lambda repressor-like DNA-binding domains"/>
    <property type="match status" value="1"/>
</dbReference>
<dbReference type="Proteomes" id="UP001201161">
    <property type="component" value="Unassembled WGS sequence"/>
</dbReference>
<dbReference type="Gene3D" id="1.10.260.40">
    <property type="entry name" value="lambda repressor-like DNA-binding domains"/>
    <property type="match status" value="1"/>
</dbReference>
<accession>A0ABS9H6T5</accession>
<gene>
    <name evidence="2" type="ORF">L2K70_04915</name>
</gene>
<proteinExistence type="predicted"/>
<evidence type="ECO:0000259" key="1">
    <source>
        <dbReference type="PROSITE" id="PS50943"/>
    </source>
</evidence>
<sequence length="79" mass="8702">MTKTPRQNGLAIRHLRIKSGMKPGPFATKALISYSTLDNIENERKNASPEVLYRIASALDVPVQALIREPGLFAVEEPA</sequence>
<dbReference type="SMART" id="SM00530">
    <property type="entry name" value="HTH_XRE"/>
    <property type="match status" value="1"/>
</dbReference>
<reference evidence="2 3" key="1">
    <citation type="submission" date="2022-01" db="EMBL/GenBank/DDBJ databases">
        <title>Nocardioides sp. nov., an actinomycete isolated from mining soil.</title>
        <authorList>
            <person name="Liu L."/>
        </authorList>
    </citation>
    <scope>NUCLEOTIDE SEQUENCE [LARGE SCALE GENOMIC DNA]</scope>
    <source>
        <strain evidence="2 3">KLBMP 9356</strain>
    </source>
</reference>
<dbReference type="CDD" id="cd00093">
    <property type="entry name" value="HTH_XRE"/>
    <property type="match status" value="1"/>
</dbReference>
<dbReference type="InterPro" id="IPR001387">
    <property type="entry name" value="Cro/C1-type_HTH"/>
</dbReference>
<dbReference type="EMBL" id="JAKJHZ010000005">
    <property type="protein sequence ID" value="MCF6376937.1"/>
    <property type="molecule type" value="Genomic_DNA"/>
</dbReference>
<dbReference type="InterPro" id="IPR010982">
    <property type="entry name" value="Lambda_DNA-bd_dom_sf"/>
</dbReference>
<comment type="caution">
    <text evidence="2">The sequence shown here is derived from an EMBL/GenBank/DDBJ whole genome shotgun (WGS) entry which is preliminary data.</text>
</comment>
<keyword evidence="3" id="KW-1185">Reference proteome</keyword>
<name>A0ABS9H6T5_9ACTN</name>
<organism evidence="2 3">
    <name type="scientific">Nocardioides potassii</name>
    <dbReference type="NCBI Taxonomy" id="2911371"/>
    <lineage>
        <taxon>Bacteria</taxon>
        <taxon>Bacillati</taxon>
        <taxon>Actinomycetota</taxon>
        <taxon>Actinomycetes</taxon>
        <taxon>Propionibacteriales</taxon>
        <taxon>Nocardioidaceae</taxon>
        <taxon>Nocardioides</taxon>
    </lineage>
</organism>
<evidence type="ECO:0000313" key="2">
    <source>
        <dbReference type="EMBL" id="MCF6376937.1"/>
    </source>
</evidence>
<evidence type="ECO:0000313" key="3">
    <source>
        <dbReference type="Proteomes" id="UP001201161"/>
    </source>
</evidence>
<dbReference type="PROSITE" id="PS50943">
    <property type="entry name" value="HTH_CROC1"/>
    <property type="match status" value="1"/>
</dbReference>
<dbReference type="Pfam" id="PF01381">
    <property type="entry name" value="HTH_3"/>
    <property type="match status" value="1"/>
</dbReference>
<protein>
    <submittedName>
        <fullName evidence="2">Helix-turn-helix domain-containing protein</fullName>
    </submittedName>
</protein>
<dbReference type="RefSeq" id="WP_236399851.1">
    <property type="nucleotide sequence ID" value="NZ_JAKJHZ010000005.1"/>
</dbReference>